<evidence type="ECO:0000259" key="6">
    <source>
        <dbReference type="Pfam" id="PF00930"/>
    </source>
</evidence>
<dbReference type="Pfam" id="PF00930">
    <property type="entry name" value="DPPIV_N"/>
    <property type="match status" value="1"/>
</dbReference>
<feature type="domain" description="Peptidase S9 prolyl oligopeptidase catalytic" evidence="5">
    <location>
        <begin position="662"/>
        <end position="788"/>
    </location>
</feature>
<evidence type="ECO:0000256" key="1">
    <source>
        <dbReference type="ARBA" id="ARBA00010036"/>
    </source>
</evidence>
<dbReference type="PANTHER" id="PTHR11731:SF193">
    <property type="entry name" value="DIPEPTIDYL PEPTIDASE 9"/>
    <property type="match status" value="1"/>
</dbReference>
<dbReference type="InterPro" id="IPR045785">
    <property type="entry name" value="Dpp_8/9_N"/>
</dbReference>
<protein>
    <submittedName>
        <fullName evidence="9">Dipeptidyl peptidase 9-like isoform X1</fullName>
    </submittedName>
</protein>
<dbReference type="InterPro" id="IPR001375">
    <property type="entry name" value="Peptidase_S9_cat"/>
</dbReference>
<organism evidence="8 9">
    <name type="scientific">Priapulus caudatus</name>
    <name type="common">Priapulid worm</name>
    <dbReference type="NCBI Taxonomy" id="37621"/>
    <lineage>
        <taxon>Eukaryota</taxon>
        <taxon>Metazoa</taxon>
        <taxon>Ecdysozoa</taxon>
        <taxon>Scalidophora</taxon>
        <taxon>Priapulida</taxon>
        <taxon>Priapulimorpha</taxon>
        <taxon>Priapulimorphida</taxon>
        <taxon>Priapulidae</taxon>
        <taxon>Priapulus</taxon>
    </lineage>
</organism>
<dbReference type="InterPro" id="IPR050278">
    <property type="entry name" value="Serine_Prot_S9B/DPPIV"/>
</dbReference>
<comment type="similarity">
    <text evidence="1">Belongs to the peptidase S9B family. DPPIV subfamily.</text>
</comment>
<dbReference type="Gene3D" id="2.140.10.30">
    <property type="entry name" value="Dipeptidylpeptidase IV, N-terminal domain"/>
    <property type="match status" value="1"/>
</dbReference>
<dbReference type="Gene3D" id="3.40.50.1820">
    <property type="entry name" value="alpha/beta hydrolase"/>
    <property type="match status" value="1"/>
</dbReference>
<evidence type="ECO:0000259" key="7">
    <source>
        <dbReference type="Pfam" id="PF19520"/>
    </source>
</evidence>
<evidence type="ECO:0000313" key="9">
    <source>
        <dbReference type="RefSeq" id="XP_014680808.1"/>
    </source>
</evidence>
<dbReference type="SUPFAM" id="SSF82171">
    <property type="entry name" value="DPP6 N-terminal domain-like"/>
    <property type="match status" value="1"/>
</dbReference>
<dbReference type="Pfam" id="PF19520">
    <property type="entry name" value="Dpp_8_9_N"/>
    <property type="match status" value="1"/>
</dbReference>
<dbReference type="Pfam" id="PF00326">
    <property type="entry name" value="Peptidase_S9"/>
    <property type="match status" value="1"/>
</dbReference>
<accession>A0ABM1F8N7</accession>
<feature type="domain" description="Dipeptidylpeptidase IV N-terminal" evidence="6">
    <location>
        <begin position="157"/>
        <end position="571"/>
    </location>
</feature>
<keyword evidence="4" id="KW-0720">Serine protease</keyword>
<proteinExistence type="inferred from homology"/>
<evidence type="ECO:0000313" key="8">
    <source>
        <dbReference type="Proteomes" id="UP000695022"/>
    </source>
</evidence>
<evidence type="ECO:0000256" key="4">
    <source>
        <dbReference type="ARBA" id="ARBA00022825"/>
    </source>
</evidence>
<sequence length="796" mass="88780">MTERVGDGNGNGQPMTNQSWNQLREAARDIRRQQTAIASRVPSGFVFRAAAGVGAGAGGRIYFLGVPKHSRENTIMYVDVPAATAVGRDAPPATLPWKHLLDSFQATPFMGQYSKEEQLLRERKRLGMMGITSFDVDMATGKFVFPACNSLFFCTDGNFTQQPMFPTEIQSVCIGARMDPKICPTNPDLVAFIHNGDIWVTNTTSGCEKRITHVHKGGVSLQEDPMMAGVPSFVVQEEFDRYTGHWWQPCSQDEGTGLYRILYELVDESDVEILHIVSPVSDGKGIDEYRYPKAGTPNARCSLRMLIFRLDSNGQIRPDVEDYSLVDELCNLFPWMEYIVRVNWTPDGQFVWVQLLSRRQDRIAVVLVPLSCFCKSAHDAALRCGDAAAGAQSPHHQGYGGAFSSVQVLYEETSECWINVHDLLHFLHPIVDDEVTFIWASEESGFRHLYRITSQLQERQNPTSHHHCHHGNLDLMDSNDAECLTARVTSKVALTSGAWEVNGKQLWVDELCRVVYLVAYKDSPLETHLYAVSYDNPSDIVRLTAEGCSHHVAMDTSCGVFVTLYSSVTTPAVADVYSINAATPLSTPPHLLGRIMEPTGVAPDYQHPHLFNFTSQCGHEVYGMVYRPCALQEGVKYPAVLFVYGGPEVQLVTNSYKGVRFLRLQMLASLGYVVVVIDNRGSAHRGLAFEGHLRHRMGTVEIDEHVEGLQWLANHVDYIDQHRVAIHGWSYGGYLSLMGLAQRPDVFKVAIAGAPVTSWEAYDTGYTERYMDTPQNNPDGYKSGSVLEYASLFPNE</sequence>
<keyword evidence="8" id="KW-1185">Reference proteome</keyword>
<name>A0ABM1F8N7_PRICU</name>
<keyword evidence="2" id="KW-0645">Protease</keyword>
<dbReference type="InterPro" id="IPR002469">
    <property type="entry name" value="Peptidase_S9B_N"/>
</dbReference>
<dbReference type="InterPro" id="IPR029058">
    <property type="entry name" value="AB_hydrolase_fold"/>
</dbReference>
<evidence type="ECO:0000256" key="2">
    <source>
        <dbReference type="ARBA" id="ARBA00022670"/>
    </source>
</evidence>
<dbReference type="Proteomes" id="UP000695022">
    <property type="component" value="Unplaced"/>
</dbReference>
<dbReference type="RefSeq" id="XP_014680808.1">
    <property type="nucleotide sequence ID" value="XM_014825322.1"/>
</dbReference>
<keyword evidence="3" id="KW-0378">Hydrolase</keyword>
<dbReference type="PANTHER" id="PTHR11731">
    <property type="entry name" value="PROTEASE FAMILY S9B,C DIPEPTIDYL-PEPTIDASE IV-RELATED"/>
    <property type="match status" value="1"/>
</dbReference>
<evidence type="ECO:0000259" key="5">
    <source>
        <dbReference type="Pfam" id="PF00326"/>
    </source>
</evidence>
<evidence type="ECO:0000256" key="3">
    <source>
        <dbReference type="ARBA" id="ARBA00022801"/>
    </source>
</evidence>
<reference evidence="9" key="1">
    <citation type="submission" date="2025-08" db="UniProtKB">
        <authorList>
            <consortium name="RefSeq"/>
        </authorList>
    </citation>
    <scope>IDENTIFICATION</scope>
</reference>
<feature type="domain" description="Dipeptidyl peptidase 8 /9 ,N-terminal" evidence="7">
    <location>
        <begin position="17"/>
        <end position="127"/>
    </location>
</feature>
<gene>
    <name evidence="9" type="primary">LOC106820765</name>
</gene>
<dbReference type="SUPFAM" id="SSF53474">
    <property type="entry name" value="alpha/beta-Hydrolases"/>
    <property type="match status" value="1"/>
</dbReference>
<dbReference type="GeneID" id="106820765"/>